<dbReference type="EMBL" id="AM889137">
    <property type="protein sequence ID" value="CBA03330.1"/>
    <property type="molecule type" value="Genomic_DNA"/>
</dbReference>
<sequence length="58" mass="6501">MPSEARIAGSDGIFNVPISNRQGPTRFRYAETGFADKRIPFAPHRTKCRLKHDSVQTA</sequence>
<evidence type="ECO:0000313" key="1">
    <source>
        <dbReference type="EMBL" id="CBA03330.1"/>
    </source>
</evidence>
<protein>
    <submittedName>
        <fullName evidence="1">Uncharacterized protein</fullName>
    </submittedName>
</protein>
<proteinExistence type="predicted"/>
<organism evidence="1">
    <name type="scientific">Neisseria meningitidis alpha153</name>
    <dbReference type="NCBI Taxonomy" id="663926"/>
    <lineage>
        <taxon>Bacteria</taxon>
        <taxon>Pseudomonadati</taxon>
        <taxon>Pseudomonadota</taxon>
        <taxon>Betaproteobacteria</taxon>
        <taxon>Neisseriales</taxon>
        <taxon>Neisseriaceae</taxon>
        <taxon>Neisseria</taxon>
    </lineage>
</organism>
<name>C6S9Q7_NEIME</name>
<reference evidence="1" key="1">
    <citation type="journal article" date="2008" name="Proc. Natl. Acad. Sci. U.S.A.">
        <title>Whole-genome comparison of disease and carriage strains provides insights into virulence evolution in Neisseria meningitidis.</title>
        <authorList>
            <person name="Schoen C."/>
            <person name="Blom J."/>
            <person name="Claus H."/>
            <person name="Schramm-Glueck A."/>
            <person name="Brandt P."/>
            <person name="Mueller T."/>
            <person name="Goesmann A."/>
            <person name="Joseph B."/>
            <person name="Konietzny S."/>
            <person name="Kurzai O."/>
            <person name="Schmitt C."/>
            <person name="Friedrich T."/>
            <person name="Linke B."/>
            <person name="Vogel U."/>
            <person name="Frosch M."/>
        </authorList>
    </citation>
    <scope>NUCLEOTIDE SEQUENCE</scope>
    <source>
        <strain evidence="1">Alpha153</strain>
    </source>
</reference>
<dbReference type="AlphaFoldDB" id="C6S9Q7"/>
<gene>
    <name evidence="1" type="ORF">NME_0015</name>
</gene>
<accession>C6S9Q7</accession>